<accession>A0A9X2DQD2</accession>
<reference evidence="1" key="1">
    <citation type="submission" date="2022-05" db="EMBL/GenBank/DDBJ databases">
        <title>Comparative Genomics of Spacecraft Associated Microbes.</title>
        <authorList>
            <person name="Tran M.T."/>
            <person name="Wright A."/>
            <person name="Seuylemezian A."/>
            <person name="Eisen J."/>
            <person name="Coil D."/>
        </authorList>
    </citation>
    <scope>NUCLEOTIDE SEQUENCE</scope>
    <source>
        <strain evidence="1">214.1.1</strain>
    </source>
</reference>
<protein>
    <submittedName>
        <fullName evidence="1">OsmC family protein</fullName>
    </submittedName>
</protein>
<dbReference type="EMBL" id="JAMBOL010000007">
    <property type="protein sequence ID" value="MCM3714467.1"/>
    <property type="molecule type" value="Genomic_DNA"/>
</dbReference>
<dbReference type="Proteomes" id="UP001139179">
    <property type="component" value="Unassembled WGS sequence"/>
</dbReference>
<organism evidence="1 2">
    <name type="scientific">Halalkalibacter oceani</name>
    <dbReference type="NCBI Taxonomy" id="1653776"/>
    <lineage>
        <taxon>Bacteria</taxon>
        <taxon>Bacillati</taxon>
        <taxon>Bacillota</taxon>
        <taxon>Bacilli</taxon>
        <taxon>Bacillales</taxon>
        <taxon>Bacillaceae</taxon>
        <taxon>Halalkalibacter</taxon>
    </lineage>
</organism>
<gene>
    <name evidence="1" type="ORF">M3202_10245</name>
</gene>
<dbReference type="InterPro" id="IPR036102">
    <property type="entry name" value="OsmC/Ohrsf"/>
</dbReference>
<dbReference type="InterPro" id="IPR015946">
    <property type="entry name" value="KH_dom-like_a/b"/>
</dbReference>
<dbReference type="Gene3D" id="3.30.300.20">
    <property type="match status" value="1"/>
</dbReference>
<dbReference type="PANTHER" id="PTHR34352">
    <property type="entry name" value="PROTEIN YHFA"/>
    <property type="match status" value="1"/>
</dbReference>
<comment type="caution">
    <text evidence="1">The sequence shown here is derived from an EMBL/GenBank/DDBJ whole genome shotgun (WGS) entry which is preliminary data.</text>
</comment>
<dbReference type="Pfam" id="PF02566">
    <property type="entry name" value="OsmC"/>
    <property type="match status" value="1"/>
</dbReference>
<dbReference type="InterPro" id="IPR003718">
    <property type="entry name" value="OsmC/Ohr_fam"/>
</dbReference>
<dbReference type="AlphaFoldDB" id="A0A9X2DQD2"/>
<dbReference type="RefSeq" id="WP_251195150.1">
    <property type="nucleotide sequence ID" value="NZ_JAMBOL010000007.1"/>
</dbReference>
<dbReference type="PANTHER" id="PTHR34352:SF1">
    <property type="entry name" value="PROTEIN YHFA"/>
    <property type="match status" value="1"/>
</dbReference>
<name>A0A9X2DQD2_9BACI</name>
<keyword evidence="2" id="KW-1185">Reference proteome</keyword>
<evidence type="ECO:0000313" key="2">
    <source>
        <dbReference type="Proteomes" id="UP001139179"/>
    </source>
</evidence>
<sequence length="126" mass="14325">MDFHMKEHSFTTDLEFGQLEVSGNEEYGFRPYQLLVSATAVCSGGVLKRILRKQRITFEDIRIHADVKKSEHGANEITDIHLHFTIAGTDASEEKVKKALEITRKNCTIVQSIKDSINITESFELQ</sequence>
<evidence type="ECO:0000313" key="1">
    <source>
        <dbReference type="EMBL" id="MCM3714467.1"/>
    </source>
</evidence>
<dbReference type="SUPFAM" id="SSF82784">
    <property type="entry name" value="OsmC-like"/>
    <property type="match status" value="1"/>
</dbReference>
<proteinExistence type="predicted"/>